<protein>
    <submittedName>
        <fullName evidence="1">Uncharacterized protein</fullName>
    </submittedName>
</protein>
<proteinExistence type="predicted"/>
<reference evidence="1" key="1">
    <citation type="journal article" date="2021" name="Proc. Natl. Acad. Sci. U.S.A.">
        <title>A Catalog of Tens of Thousands of Viruses from Human Metagenomes Reveals Hidden Associations with Chronic Diseases.</title>
        <authorList>
            <person name="Tisza M.J."/>
            <person name="Buck C.B."/>
        </authorList>
    </citation>
    <scope>NUCLEOTIDE SEQUENCE</scope>
    <source>
        <strain evidence="1">Ctaix4</strain>
    </source>
</reference>
<dbReference type="EMBL" id="BK032533">
    <property type="protein sequence ID" value="DAF46228.1"/>
    <property type="molecule type" value="Genomic_DNA"/>
</dbReference>
<name>A0A8S5S5A9_9CAUD</name>
<sequence>MQPSQRRGLQNESEGMHRQGLYQIWNVRRMRVLLHTSRTGTVPELPLEYTIREER</sequence>
<evidence type="ECO:0000313" key="1">
    <source>
        <dbReference type="EMBL" id="DAF46228.1"/>
    </source>
</evidence>
<organism evidence="1">
    <name type="scientific">Caudovirales sp. ctaix4</name>
    <dbReference type="NCBI Taxonomy" id="2827635"/>
    <lineage>
        <taxon>Viruses</taxon>
        <taxon>Duplodnaviria</taxon>
        <taxon>Heunggongvirae</taxon>
        <taxon>Uroviricota</taxon>
        <taxon>Caudoviricetes</taxon>
    </lineage>
</organism>
<accession>A0A8S5S5A9</accession>